<dbReference type="InterPro" id="IPR037094">
    <property type="entry name" value="Glyco_hydro_38_cen_sf"/>
</dbReference>
<comment type="caution">
    <text evidence="6">The sequence shown here is derived from an EMBL/GenBank/DDBJ whole genome shotgun (WGS) entry which is preliminary data.</text>
</comment>
<dbReference type="EMBL" id="DXGE01000005">
    <property type="protein sequence ID" value="HIW85052.1"/>
    <property type="molecule type" value="Genomic_DNA"/>
</dbReference>
<dbReference type="PANTHER" id="PTHR46017:SF1">
    <property type="entry name" value="ALPHA-MANNOSIDASE 2C1"/>
    <property type="match status" value="1"/>
</dbReference>
<dbReference type="SMART" id="SM00872">
    <property type="entry name" value="Alpha-mann_mid"/>
    <property type="match status" value="1"/>
</dbReference>
<dbReference type="GO" id="GO:0009313">
    <property type="term" value="P:oligosaccharide catabolic process"/>
    <property type="evidence" value="ECO:0007669"/>
    <property type="project" value="TreeGrafter"/>
</dbReference>
<evidence type="ECO:0000256" key="1">
    <source>
        <dbReference type="ARBA" id="ARBA00009792"/>
    </source>
</evidence>
<gene>
    <name evidence="6" type="ORF">IAA48_01005</name>
</gene>
<reference evidence="6" key="1">
    <citation type="journal article" date="2021" name="PeerJ">
        <title>Extensive microbial diversity within the chicken gut microbiome revealed by metagenomics and culture.</title>
        <authorList>
            <person name="Gilroy R."/>
            <person name="Ravi A."/>
            <person name="Getino M."/>
            <person name="Pursley I."/>
            <person name="Horton D.L."/>
            <person name="Alikhan N.F."/>
            <person name="Baker D."/>
            <person name="Gharbi K."/>
            <person name="Hall N."/>
            <person name="Watson M."/>
            <person name="Adriaenssens E.M."/>
            <person name="Foster-Nyarko E."/>
            <person name="Jarju S."/>
            <person name="Secka A."/>
            <person name="Antonio M."/>
            <person name="Oren A."/>
            <person name="Chaudhuri R.R."/>
            <person name="La Ragione R."/>
            <person name="Hildebrand F."/>
            <person name="Pallen M.J."/>
        </authorList>
    </citation>
    <scope>NUCLEOTIDE SEQUENCE</scope>
    <source>
        <strain evidence="6">421</strain>
    </source>
</reference>
<dbReference type="Pfam" id="PF09261">
    <property type="entry name" value="Alpha-mann_mid"/>
    <property type="match status" value="1"/>
</dbReference>
<name>A0A9D1RCH1_9FIRM</name>
<comment type="similarity">
    <text evidence="1">Belongs to the glycosyl hydrolase 38 family.</text>
</comment>
<dbReference type="Gene3D" id="2.70.98.30">
    <property type="entry name" value="Golgi alpha-mannosidase II, domain 4"/>
    <property type="match status" value="1"/>
</dbReference>
<evidence type="ECO:0000256" key="2">
    <source>
        <dbReference type="ARBA" id="ARBA00022723"/>
    </source>
</evidence>
<dbReference type="InterPro" id="IPR013780">
    <property type="entry name" value="Glyco_hydro_b"/>
</dbReference>
<dbReference type="GO" id="GO:0006013">
    <property type="term" value="P:mannose metabolic process"/>
    <property type="evidence" value="ECO:0007669"/>
    <property type="project" value="InterPro"/>
</dbReference>
<dbReference type="SUPFAM" id="SSF74650">
    <property type="entry name" value="Galactose mutarotase-like"/>
    <property type="match status" value="1"/>
</dbReference>
<dbReference type="Pfam" id="PF17677">
    <property type="entry name" value="Glyco_hydro38C2"/>
    <property type="match status" value="1"/>
</dbReference>
<keyword evidence="3" id="KW-0378">Hydrolase</keyword>
<reference evidence="6" key="2">
    <citation type="submission" date="2021-04" db="EMBL/GenBank/DDBJ databases">
        <authorList>
            <person name="Gilroy R."/>
        </authorList>
    </citation>
    <scope>NUCLEOTIDE SEQUENCE</scope>
    <source>
        <strain evidence="6">421</strain>
    </source>
</reference>
<evidence type="ECO:0000313" key="6">
    <source>
        <dbReference type="EMBL" id="HIW85052.1"/>
    </source>
</evidence>
<dbReference type="Gene3D" id="1.20.1270.50">
    <property type="entry name" value="Glycoside hydrolase family 38, central domain"/>
    <property type="match status" value="1"/>
</dbReference>
<dbReference type="InterPro" id="IPR011330">
    <property type="entry name" value="Glyco_hydro/deAcase_b/a-brl"/>
</dbReference>
<dbReference type="InterPro" id="IPR015341">
    <property type="entry name" value="Glyco_hydro_38_cen"/>
</dbReference>
<evidence type="ECO:0000256" key="4">
    <source>
        <dbReference type="ARBA" id="ARBA00023295"/>
    </source>
</evidence>
<dbReference type="GO" id="GO:0046872">
    <property type="term" value="F:metal ion binding"/>
    <property type="evidence" value="ECO:0007669"/>
    <property type="project" value="UniProtKB-KW"/>
</dbReference>
<dbReference type="Gene3D" id="3.20.110.10">
    <property type="entry name" value="Glycoside hydrolase 38, N terminal domain"/>
    <property type="match status" value="1"/>
</dbReference>
<dbReference type="GO" id="GO:0030246">
    <property type="term" value="F:carbohydrate binding"/>
    <property type="evidence" value="ECO:0007669"/>
    <property type="project" value="InterPro"/>
</dbReference>
<dbReference type="InterPro" id="IPR011682">
    <property type="entry name" value="Glyco_hydro_38_C"/>
</dbReference>
<keyword evidence="2" id="KW-0479">Metal-binding</keyword>
<dbReference type="Gene3D" id="2.60.40.1180">
    <property type="entry name" value="Golgi alpha-mannosidase II"/>
    <property type="match status" value="1"/>
</dbReference>
<feature type="domain" description="Glycoside hydrolase family 38 central" evidence="5">
    <location>
        <begin position="282"/>
        <end position="360"/>
    </location>
</feature>
<protein>
    <recommendedName>
        <fullName evidence="5">Glycoside hydrolase family 38 central domain-containing protein</fullName>
    </recommendedName>
</protein>
<dbReference type="InterPro" id="IPR041147">
    <property type="entry name" value="GH38_C"/>
</dbReference>
<keyword evidence="4" id="KW-0326">Glycosidase</keyword>
<dbReference type="InterPro" id="IPR027291">
    <property type="entry name" value="Glyco_hydro_38_N_sf"/>
</dbReference>
<evidence type="ECO:0000256" key="3">
    <source>
        <dbReference type="ARBA" id="ARBA00022801"/>
    </source>
</evidence>
<dbReference type="SUPFAM" id="SSF88688">
    <property type="entry name" value="Families 57/38 glycoside transferase middle domain"/>
    <property type="match status" value="1"/>
</dbReference>
<dbReference type="Pfam" id="PF01074">
    <property type="entry name" value="Glyco_hydro_38N"/>
    <property type="match status" value="1"/>
</dbReference>
<dbReference type="Pfam" id="PF07748">
    <property type="entry name" value="Glyco_hydro_38C"/>
    <property type="match status" value="1"/>
</dbReference>
<accession>A0A9D1RCH1</accession>
<evidence type="ECO:0000313" key="7">
    <source>
        <dbReference type="Proteomes" id="UP000824205"/>
    </source>
</evidence>
<dbReference type="SUPFAM" id="SSF88713">
    <property type="entry name" value="Glycoside hydrolase/deacetylase"/>
    <property type="match status" value="1"/>
</dbReference>
<dbReference type="InterPro" id="IPR028995">
    <property type="entry name" value="Glyco_hydro_57/38_cen_sf"/>
</dbReference>
<sequence length="1065" mass="120035">MSDKKKIYTVATAHLDTVWSWDFEKTVSEYIYNTLVDNFKLLKKYKTYKFNFEGSYRYELMQEYYPELFEEMKKYVESGRWNVCGSAFENGDTNIPSPEALFRNILIGNSYFDKTFGKRSKDIFLPDCFGFGWALPSIAHHANLLGFTTQKLAWGSAYGVPFDLGKWYGVDGNSIYASCNPHDYYFTLTQLRHWDFVKNKLKTNEKYDLDWTYVFHGIGDRGGAPKEKSVAFVEKEAEENPNSNIEVYVATADEIFRDMENKLTAEQKNKLPQWKTELVMQNHGVGGYTSRAVGKRWNRRCEELGNLAEIAGVEAEYLGAADYNKPVLTRAWKRAIAHQFHDDMPGTSVQRVYRRSWNDLALSANQFTSELEAASRGIGSLMKTDFCEGIPVMVSNPVEADTSCAVTIYLGGMKTQYVRVFDDSGKEVKSQVNSEKNGVKEILFIADVKSLGHRVYDVRPSDIPCRLETDLKIDTENTLENEKYIVTLNKMGNITSILDKSLGEKELLKEPIILGLFKYTGSRQWPAWEMNFNEANKEADRIPRLVSVSIEEAGPARAAFKVVQQDKNRSRFTYYIALTSGGKCVEVYSEIEWQNLCTMAKHRFSFTCSNKEASFDLGLGVIKRGNMNEKLFEVPAQKWADITDESGEYGVSVISECKYGWDKFKDDTLRLTVLHTPRKNYRIDSMQSMMDIGLNRYSFAVFSHAGADLADTQLEARKFVQPLTAYVCAKHAGALGTSYSFGGVSSNNVMIRAIKKAEDGDEIVVRLNEGAGKKLDRFTLTLGEGVESAREIYASEEPLGDAVVENGSLVTSFTPYQIRSFALTLKKSGVQAKKTVSVPAQLEYDKNMITSNGERGGDFEKNIPRELIPAEITANGVRFEISQADKNACIMKGQTVRLSENAQKLCLLCASTAGDKTVKFDVDGETVTRRILSAAEPFAAWDLPDLGDVAYVKHGKLGFEATHSHTLGKDNITQGLCFYITEIDVKGKSTVILPVDKDVVVLSAAEVSNANGAIVSKTFDEVDEDREQTFYMTFGEYVRYCWFKCVWNLNDKDEFITAINRGRKK</sequence>
<dbReference type="AlphaFoldDB" id="A0A9D1RCH1"/>
<dbReference type="Proteomes" id="UP000824205">
    <property type="component" value="Unassembled WGS sequence"/>
</dbReference>
<dbReference type="InterPro" id="IPR000602">
    <property type="entry name" value="Glyco_hydro_38_N"/>
</dbReference>
<proteinExistence type="inferred from homology"/>
<organism evidence="6 7">
    <name type="scientific">Candidatus Eubacterium faecipullorum</name>
    <dbReference type="NCBI Taxonomy" id="2838571"/>
    <lineage>
        <taxon>Bacteria</taxon>
        <taxon>Bacillati</taxon>
        <taxon>Bacillota</taxon>
        <taxon>Clostridia</taxon>
        <taxon>Eubacteriales</taxon>
        <taxon>Eubacteriaceae</taxon>
        <taxon>Eubacterium</taxon>
    </lineage>
</organism>
<dbReference type="InterPro" id="IPR011013">
    <property type="entry name" value="Gal_mutarotase_sf_dom"/>
</dbReference>
<dbReference type="PANTHER" id="PTHR46017">
    <property type="entry name" value="ALPHA-MANNOSIDASE 2C1"/>
    <property type="match status" value="1"/>
</dbReference>
<dbReference type="GO" id="GO:0004559">
    <property type="term" value="F:alpha-mannosidase activity"/>
    <property type="evidence" value="ECO:0007669"/>
    <property type="project" value="InterPro"/>
</dbReference>
<evidence type="ECO:0000259" key="5">
    <source>
        <dbReference type="SMART" id="SM00872"/>
    </source>
</evidence>